<accession>A0A0B2WXC0</accession>
<evidence type="ECO:0000313" key="4">
    <source>
        <dbReference type="EMBL" id="KHN98224.1"/>
    </source>
</evidence>
<feature type="chain" id="PRO_5002079708" evidence="3">
    <location>
        <begin position="18"/>
        <end position="237"/>
    </location>
</feature>
<feature type="region of interest" description="Disordered" evidence="1">
    <location>
        <begin position="141"/>
        <end position="206"/>
    </location>
</feature>
<reference evidence="4 5" key="1">
    <citation type="journal article" date="2014" name="Proc. Natl. Acad. Sci. U.S.A.">
        <title>Trajectory and genomic determinants of fungal-pathogen speciation and host adaptation.</title>
        <authorList>
            <person name="Hu X."/>
            <person name="Xiao G."/>
            <person name="Zheng P."/>
            <person name="Shang Y."/>
            <person name="Su Y."/>
            <person name="Zhang X."/>
            <person name="Liu X."/>
            <person name="Zhan S."/>
            <person name="St Leger R.J."/>
            <person name="Wang C."/>
        </authorList>
    </citation>
    <scope>NUCLEOTIDE SEQUENCE [LARGE SCALE GENOMIC DNA]</scope>
    <source>
        <strain evidence="4 5">ARSEF 1941</strain>
    </source>
</reference>
<dbReference type="GeneID" id="63738440"/>
<keyword evidence="2" id="KW-0812">Transmembrane</keyword>
<gene>
    <name evidence="4" type="ORF">MAM_03985</name>
</gene>
<dbReference type="AlphaFoldDB" id="A0A0B2WXC0"/>
<keyword evidence="2" id="KW-0472">Membrane</keyword>
<feature type="transmembrane region" description="Helical" evidence="2">
    <location>
        <begin position="212"/>
        <end position="236"/>
    </location>
</feature>
<dbReference type="HOGENOM" id="CLU_1170873_0_0_1"/>
<dbReference type="Proteomes" id="UP000030816">
    <property type="component" value="Unassembled WGS sequence"/>
</dbReference>
<dbReference type="RefSeq" id="XP_040679290.1">
    <property type="nucleotide sequence ID" value="XM_040822784.1"/>
</dbReference>
<feature type="compositionally biased region" description="Basic and acidic residues" evidence="1">
    <location>
        <begin position="150"/>
        <end position="160"/>
    </location>
</feature>
<comment type="caution">
    <text evidence="4">The sequence shown here is derived from an EMBL/GenBank/DDBJ whole genome shotgun (WGS) entry which is preliminary data.</text>
</comment>
<dbReference type="EMBL" id="AZHE01000008">
    <property type="protein sequence ID" value="KHN98224.1"/>
    <property type="molecule type" value="Genomic_DNA"/>
</dbReference>
<name>A0A0B2WXC0_METAS</name>
<evidence type="ECO:0000313" key="5">
    <source>
        <dbReference type="Proteomes" id="UP000030816"/>
    </source>
</evidence>
<evidence type="ECO:0000256" key="3">
    <source>
        <dbReference type="SAM" id="SignalP"/>
    </source>
</evidence>
<keyword evidence="2" id="KW-1133">Transmembrane helix</keyword>
<evidence type="ECO:0000256" key="1">
    <source>
        <dbReference type="SAM" id="MobiDB-lite"/>
    </source>
</evidence>
<protein>
    <submittedName>
        <fullName evidence="4">Uncharacterized protein</fullName>
    </submittedName>
</protein>
<feature type="compositionally biased region" description="Low complexity" evidence="1">
    <location>
        <begin position="166"/>
        <end position="201"/>
    </location>
</feature>
<feature type="signal peptide" evidence="3">
    <location>
        <begin position="1"/>
        <end position="17"/>
    </location>
</feature>
<sequence length="237" mass="24492">MRFSFAIPLLLGAAVNAAPVLETRSTVTIVREEGLPFKWDGLEQAMGGLKINKNGKEVRFLDLSMYGPVKDHEAGCHATCGLLARAKDVDLNCELPYTSVLSDYCYGKAEGQCGWDTGVYENADTVKGNCEGKTVTYVSASSPAASSSHDQTEEASHEQTKAPSKSTDSSESTAPASSPTVVPAPPHSTVASVSGTVASTVPKPTSPNVGPMVAGAASNSLSAFAAITVAILAVVIV</sequence>
<proteinExistence type="predicted"/>
<keyword evidence="5" id="KW-1185">Reference proteome</keyword>
<evidence type="ECO:0000256" key="2">
    <source>
        <dbReference type="SAM" id="Phobius"/>
    </source>
</evidence>
<keyword evidence="3" id="KW-0732">Signal</keyword>
<dbReference type="OrthoDB" id="10601953at2759"/>
<organism evidence="4 5">
    <name type="scientific">Metarhizium album (strain ARSEF 1941)</name>
    <dbReference type="NCBI Taxonomy" id="1081103"/>
    <lineage>
        <taxon>Eukaryota</taxon>
        <taxon>Fungi</taxon>
        <taxon>Dikarya</taxon>
        <taxon>Ascomycota</taxon>
        <taxon>Pezizomycotina</taxon>
        <taxon>Sordariomycetes</taxon>
        <taxon>Hypocreomycetidae</taxon>
        <taxon>Hypocreales</taxon>
        <taxon>Clavicipitaceae</taxon>
        <taxon>Metarhizium</taxon>
    </lineage>
</organism>